<reference evidence="1 2" key="1">
    <citation type="submission" date="2016-10" db="EMBL/GenBank/DDBJ databases">
        <authorList>
            <person name="de Groot N.N."/>
        </authorList>
    </citation>
    <scope>NUCLEOTIDE SEQUENCE [LARGE SCALE GENOMIC DNA]</scope>
    <source>
        <strain evidence="1 2">CGMCC 1.7005</strain>
    </source>
</reference>
<sequence length="417" mass="47995">MKTYIYPLLFTALLFLSACGSKKNELPFSSKIEEGDVCALIHASELQEEILGSQLLNSLPSLRPFLLNIDLSQLLDFKNDSVFVVSDFKRVAAYVEINSSSRVQEQMNMWFKNVVSQQDSIANFAIYNWERENLSIAFNDSCIIFTHKYDINEKVRHFQKQTLRADAWNRILRSKKAEQNILVYLRDTLNPELSIFVYDTLINDELALHFTANSSKELPFLLKNLEQGYKKGDIGVNFHYEAKQANRVDHYLYKAMEKVGLHAEKMQNITTGDYRFLKGGETEIKKEIITTEMDENFNTVEVKQVITEKVKGFILELSGNEKAIQTYLEETGVLSKQAQSYQLMYESNLHLNSQEGLFCISSTKERADYSNTPPFMWFHTPLLNFTIPFIDYTSNQVAFTLFIDGKGELTPPSIAIF</sequence>
<accession>A0A1I6ZPU9</accession>
<dbReference type="STRING" id="477690.SAMN05216474_1534"/>
<dbReference type="RefSeq" id="WP_090247844.1">
    <property type="nucleotide sequence ID" value="NZ_FPAS01000002.1"/>
</dbReference>
<dbReference type="AlphaFoldDB" id="A0A1I6ZPU9"/>
<name>A0A1I6ZPU9_9FLAO</name>
<evidence type="ECO:0000313" key="1">
    <source>
        <dbReference type="EMBL" id="SFT64739.1"/>
    </source>
</evidence>
<proteinExistence type="predicted"/>
<keyword evidence="2" id="KW-1185">Reference proteome</keyword>
<dbReference type="Proteomes" id="UP000236454">
    <property type="component" value="Unassembled WGS sequence"/>
</dbReference>
<protein>
    <submittedName>
        <fullName evidence="1">Uncharacterized protein</fullName>
    </submittedName>
</protein>
<dbReference type="PROSITE" id="PS51257">
    <property type="entry name" value="PROKAR_LIPOPROTEIN"/>
    <property type="match status" value="1"/>
</dbReference>
<gene>
    <name evidence="1" type="ORF">SAMN05216474_1534</name>
</gene>
<dbReference type="EMBL" id="FPAS01000002">
    <property type="protein sequence ID" value="SFT64739.1"/>
    <property type="molecule type" value="Genomic_DNA"/>
</dbReference>
<evidence type="ECO:0000313" key="2">
    <source>
        <dbReference type="Proteomes" id="UP000236454"/>
    </source>
</evidence>
<organism evidence="1 2">
    <name type="scientific">Lishizhenia tianjinensis</name>
    <dbReference type="NCBI Taxonomy" id="477690"/>
    <lineage>
        <taxon>Bacteria</taxon>
        <taxon>Pseudomonadati</taxon>
        <taxon>Bacteroidota</taxon>
        <taxon>Flavobacteriia</taxon>
        <taxon>Flavobacteriales</taxon>
        <taxon>Crocinitomicaceae</taxon>
        <taxon>Lishizhenia</taxon>
    </lineage>
</organism>